<feature type="non-terminal residue" evidence="2">
    <location>
        <position position="1"/>
    </location>
</feature>
<evidence type="ECO:0000256" key="1">
    <source>
        <dbReference type="SAM" id="Phobius"/>
    </source>
</evidence>
<organism evidence="2 3">
    <name type="scientific">Elysia marginata</name>
    <dbReference type="NCBI Taxonomy" id="1093978"/>
    <lineage>
        <taxon>Eukaryota</taxon>
        <taxon>Metazoa</taxon>
        <taxon>Spiralia</taxon>
        <taxon>Lophotrochozoa</taxon>
        <taxon>Mollusca</taxon>
        <taxon>Gastropoda</taxon>
        <taxon>Heterobranchia</taxon>
        <taxon>Euthyneura</taxon>
        <taxon>Panpulmonata</taxon>
        <taxon>Sacoglossa</taxon>
        <taxon>Placobranchoidea</taxon>
        <taxon>Plakobranchidae</taxon>
        <taxon>Elysia</taxon>
    </lineage>
</organism>
<feature type="non-terminal residue" evidence="2">
    <location>
        <position position="102"/>
    </location>
</feature>
<evidence type="ECO:0000313" key="3">
    <source>
        <dbReference type="Proteomes" id="UP000762676"/>
    </source>
</evidence>
<keyword evidence="3" id="KW-1185">Reference proteome</keyword>
<dbReference type="AlphaFoldDB" id="A0AAV4I405"/>
<name>A0AAV4I405_9GAST</name>
<dbReference type="SUPFAM" id="SSF53850">
    <property type="entry name" value="Periplasmic binding protein-like II"/>
    <property type="match status" value="1"/>
</dbReference>
<accession>A0AAV4I405</accession>
<dbReference type="EMBL" id="BMAT01006004">
    <property type="protein sequence ID" value="GFS04237.1"/>
    <property type="molecule type" value="Genomic_DNA"/>
</dbReference>
<reference evidence="2 3" key="1">
    <citation type="journal article" date="2021" name="Elife">
        <title>Chloroplast acquisition without the gene transfer in kleptoplastic sea slugs, Plakobranchus ocellatus.</title>
        <authorList>
            <person name="Maeda T."/>
            <person name="Takahashi S."/>
            <person name="Yoshida T."/>
            <person name="Shimamura S."/>
            <person name="Takaki Y."/>
            <person name="Nagai Y."/>
            <person name="Toyoda A."/>
            <person name="Suzuki Y."/>
            <person name="Arimoto A."/>
            <person name="Ishii H."/>
            <person name="Satoh N."/>
            <person name="Nishiyama T."/>
            <person name="Hasebe M."/>
            <person name="Maruyama T."/>
            <person name="Minagawa J."/>
            <person name="Obokata J."/>
            <person name="Shigenobu S."/>
        </authorList>
    </citation>
    <scope>NUCLEOTIDE SEQUENCE [LARGE SCALE GENOMIC DNA]</scope>
</reference>
<evidence type="ECO:0000313" key="2">
    <source>
        <dbReference type="EMBL" id="GFS04237.1"/>
    </source>
</evidence>
<keyword evidence="1" id="KW-0472">Membrane</keyword>
<protein>
    <submittedName>
        <fullName evidence="2">Uncharacterized protein</fullName>
    </submittedName>
</protein>
<keyword evidence="1" id="KW-1133">Transmembrane helix</keyword>
<proteinExistence type="predicted"/>
<gene>
    <name evidence="2" type="ORF">ElyMa_002907900</name>
</gene>
<dbReference type="Proteomes" id="UP000762676">
    <property type="component" value="Unassembled WGS sequence"/>
</dbReference>
<keyword evidence="1" id="KW-0812">Transmembrane</keyword>
<feature type="transmembrane region" description="Helical" evidence="1">
    <location>
        <begin position="20"/>
        <end position="39"/>
    </location>
</feature>
<sequence>KSGLSRRETKETSQQPFIIIKMALLLTGVLCVAIIAVSLPGSSWACQRCPSRKPHLDNEVDNQDGVHDHKTWLFSVNGRKRPYSFLDDYGNLIGFDVDLIDE</sequence>
<comment type="caution">
    <text evidence="2">The sequence shown here is derived from an EMBL/GenBank/DDBJ whole genome shotgun (WGS) entry which is preliminary data.</text>
</comment>